<keyword evidence="2" id="KW-0479">Metal-binding</keyword>
<dbReference type="STRING" id="1122142.SAMN02910414_00507"/>
<dbReference type="GO" id="GO:0044281">
    <property type="term" value="P:small molecule metabolic process"/>
    <property type="evidence" value="ECO:0007669"/>
    <property type="project" value="UniProtKB-ARBA"/>
</dbReference>
<keyword evidence="4" id="KW-0460">Magnesium</keyword>
<sequence length="280" mass="32440">MIKTVIFDIDNTIYSFKDCDNIAADKVAEYLKNKFDIDKEKTNVTLEKLKKEQKNRVGLDIGAIHSRVIRYQMLLEKFNLPVFPHTSILTRMYWDTMLENMKLENNLIESIDFLRKNKIKVGICTDMTALIQHDKIERLGLSEKIDFIVSSEESGAEKPSEKILDLVIKKAKSCPNECLFIGDSIKKDVKGPMDYGMYALWYSKYTREKEINSTYFKENQLEIVDYTSLIPKDCGIVESAINIKEILKNSKLICKNIESDNMKNNKENNGASKIFEIDRF</sequence>
<proteinExistence type="predicted"/>
<evidence type="ECO:0000256" key="3">
    <source>
        <dbReference type="ARBA" id="ARBA00022801"/>
    </source>
</evidence>
<reference evidence="5 6" key="1">
    <citation type="submission" date="2016-10" db="EMBL/GenBank/DDBJ databases">
        <authorList>
            <person name="de Groot N.N."/>
        </authorList>
    </citation>
    <scope>NUCLEOTIDE SEQUENCE [LARGE SCALE GENOMIC DNA]</scope>
    <source>
        <strain evidence="5 6">DSM 14045</strain>
    </source>
</reference>
<dbReference type="AlphaFoldDB" id="A0A1H3GCL4"/>
<dbReference type="RefSeq" id="WP_074715896.1">
    <property type="nucleotide sequence ID" value="NZ_FNPG01000006.1"/>
</dbReference>
<dbReference type="Gene3D" id="3.40.50.1000">
    <property type="entry name" value="HAD superfamily/HAD-like"/>
    <property type="match status" value="1"/>
</dbReference>
<dbReference type="PANTHER" id="PTHR46470">
    <property type="entry name" value="N-ACYLNEURAMINATE-9-PHOSPHATASE"/>
    <property type="match status" value="1"/>
</dbReference>
<protein>
    <submittedName>
        <fullName evidence="5">Putative hydrolase of the HAD superfamily</fullName>
    </submittedName>
</protein>
<organism evidence="5 6">
    <name type="scientific">Lachnobacterium bovis DSM 14045</name>
    <dbReference type="NCBI Taxonomy" id="1122142"/>
    <lineage>
        <taxon>Bacteria</taxon>
        <taxon>Bacillati</taxon>
        <taxon>Bacillota</taxon>
        <taxon>Clostridia</taxon>
        <taxon>Lachnospirales</taxon>
        <taxon>Lachnospiraceae</taxon>
        <taxon>Lachnobacterium</taxon>
    </lineage>
</organism>
<name>A0A1H3GCL4_9FIRM</name>
<dbReference type="SFLD" id="SFLDG01129">
    <property type="entry name" value="C1.5:_HAD__Beta-PGM__Phosphata"/>
    <property type="match status" value="1"/>
</dbReference>
<dbReference type="NCBIfam" id="TIGR01549">
    <property type="entry name" value="HAD-SF-IA-v1"/>
    <property type="match status" value="1"/>
</dbReference>
<dbReference type="OrthoDB" id="9794086at2"/>
<dbReference type="Proteomes" id="UP000183918">
    <property type="component" value="Unassembled WGS sequence"/>
</dbReference>
<accession>A0A1H3GCL4</accession>
<comment type="cofactor">
    <cofactor evidence="1">
        <name>Mg(2+)</name>
        <dbReference type="ChEBI" id="CHEBI:18420"/>
    </cofactor>
</comment>
<evidence type="ECO:0000313" key="6">
    <source>
        <dbReference type="Proteomes" id="UP000183918"/>
    </source>
</evidence>
<dbReference type="InterPro" id="IPR036412">
    <property type="entry name" value="HAD-like_sf"/>
</dbReference>
<dbReference type="SUPFAM" id="SSF56784">
    <property type="entry name" value="HAD-like"/>
    <property type="match status" value="1"/>
</dbReference>
<dbReference type="InterPro" id="IPR023214">
    <property type="entry name" value="HAD_sf"/>
</dbReference>
<dbReference type="InterPro" id="IPR051400">
    <property type="entry name" value="HAD-like_hydrolase"/>
</dbReference>
<keyword evidence="3 5" id="KW-0378">Hydrolase</keyword>
<dbReference type="PRINTS" id="PR00413">
    <property type="entry name" value="HADHALOGNASE"/>
</dbReference>
<evidence type="ECO:0000256" key="1">
    <source>
        <dbReference type="ARBA" id="ARBA00001946"/>
    </source>
</evidence>
<dbReference type="InterPro" id="IPR006439">
    <property type="entry name" value="HAD-SF_hydro_IA"/>
</dbReference>
<evidence type="ECO:0000256" key="4">
    <source>
        <dbReference type="ARBA" id="ARBA00022842"/>
    </source>
</evidence>
<dbReference type="Pfam" id="PF00702">
    <property type="entry name" value="Hydrolase"/>
    <property type="match status" value="1"/>
</dbReference>
<dbReference type="GO" id="GO:0016791">
    <property type="term" value="F:phosphatase activity"/>
    <property type="evidence" value="ECO:0007669"/>
    <property type="project" value="TreeGrafter"/>
</dbReference>
<keyword evidence="6" id="KW-1185">Reference proteome</keyword>
<dbReference type="EMBL" id="FNPG01000006">
    <property type="protein sequence ID" value="SDY00388.1"/>
    <property type="molecule type" value="Genomic_DNA"/>
</dbReference>
<dbReference type="PANTHER" id="PTHR46470:SF2">
    <property type="entry name" value="GLYCERALDEHYDE 3-PHOSPHATE PHOSPHATASE"/>
    <property type="match status" value="1"/>
</dbReference>
<evidence type="ECO:0000256" key="2">
    <source>
        <dbReference type="ARBA" id="ARBA00022723"/>
    </source>
</evidence>
<dbReference type="GO" id="GO:0046872">
    <property type="term" value="F:metal ion binding"/>
    <property type="evidence" value="ECO:0007669"/>
    <property type="project" value="UniProtKB-KW"/>
</dbReference>
<dbReference type="SFLD" id="SFLDS00003">
    <property type="entry name" value="Haloacid_Dehalogenase"/>
    <property type="match status" value="1"/>
</dbReference>
<dbReference type="Gene3D" id="1.10.150.520">
    <property type="match status" value="1"/>
</dbReference>
<evidence type="ECO:0000313" key="5">
    <source>
        <dbReference type="EMBL" id="SDY00388.1"/>
    </source>
</evidence>
<gene>
    <name evidence="5" type="ORF">SAMN02910414_00507</name>
</gene>